<dbReference type="WBParaSite" id="SRAE_2000014200.1">
    <property type="protein sequence ID" value="SRAE_2000014200.1"/>
    <property type="gene ID" value="WBGene00260332"/>
</dbReference>
<organism evidence="4">
    <name type="scientific">Strongyloides ratti</name>
    <name type="common">Parasitic roundworm</name>
    <dbReference type="NCBI Taxonomy" id="34506"/>
    <lineage>
        <taxon>Eukaryota</taxon>
        <taxon>Metazoa</taxon>
        <taxon>Ecdysozoa</taxon>
        <taxon>Nematoda</taxon>
        <taxon>Chromadorea</taxon>
        <taxon>Rhabditida</taxon>
        <taxon>Tylenchina</taxon>
        <taxon>Panagrolaimomorpha</taxon>
        <taxon>Strongyloidoidea</taxon>
        <taxon>Strongyloididae</taxon>
        <taxon>Strongyloides</taxon>
    </lineage>
</organism>
<dbReference type="InterPro" id="IPR011001">
    <property type="entry name" value="Saposin-like"/>
</dbReference>
<keyword evidence="1" id="KW-1015">Disulfide bond</keyword>
<sequence length="117" mass="13026">MKFILAFVAFFGIICTALGAMTSCGICCHIVGHAERHFHQKTPENRLLHELTRECLRLGHINQQDGQICLQQVHKMIDTIYKDFEAGKTPIQVCNDMGDCTATDVCSARVFTTSAPL</sequence>
<evidence type="ECO:0000256" key="1">
    <source>
        <dbReference type="ARBA" id="ARBA00023157"/>
    </source>
</evidence>
<dbReference type="Gene3D" id="1.10.225.10">
    <property type="entry name" value="Saposin-like"/>
    <property type="match status" value="1"/>
</dbReference>
<feature type="domain" description="Saposin B-type" evidence="3">
    <location>
        <begin position="20"/>
        <end position="104"/>
    </location>
</feature>
<dbReference type="CTD" id="36377826"/>
<keyword evidence="5" id="KW-1185">Reference proteome</keyword>
<dbReference type="AlphaFoldDB" id="A0A090L6T8"/>
<evidence type="ECO:0000313" key="7">
    <source>
        <dbReference type="WormBase" id="SRAE_2000014200"/>
    </source>
</evidence>
<accession>A0A090L6T8</accession>
<reference evidence="6" key="2">
    <citation type="submission" date="2020-12" db="UniProtKB">
        <authorList>
            <consortium name="WormBaseParasite"/>
        </authorList>
    </citation>
    <scope>IDENTIFICATION</scope>
</reference>
<dbReference type="RefSeq" id="XP_024504662.1">
    <property type="nucleotide sequence ID" value="XM_024650935.1"/>
</dbReference>
<feature type="chain" id="PRO_5015030515" evidence="2">
    <location>
        <begin position="20"/>
        <end position="117"/>
    </location>
</feature>
<gene>
    <name evidence="4 6 7" type="ORF">SRAE_2000014200</name>
</gene>
<dbReference type="InterPro" id="IPR008139">
    <property type="entry name" value="SaposinB_dom"/>
</dbReference>
<evidence type="ECO:0000313" key="5">
    <source>
        <dbReference type="Proteomes" id="UP000035682"/>
    </source>
</evidence>
<feature type="signal peptide" evidence="2">
    <location>
        <begin position="1"/>
        <end position="19"/>
    </location>
</feature>
<dbReference type="OMA" id="HELTREC"/>
<protein>
    <submittedName>
        <fullName evidence="4 6">Saposin B domain and Saposin-like domain-containing protein</fullName>
    </submittedName>
</protein>
<name>A0A090L6T8_STRRB</name>
<dbReference type="PROSITE" id="PS50015">
    <property type="entry name" value="SAP_B"/>
    <property type="match status" value="1"/>
</dbReference>
<dbReference type="Proteomes" id="UP000035682">
    <property type="component" value="Unplaced"/>
</dbReference>
<dbReference type="SUPFAM" id="SSF47862">
    <property type="entry name" value="Saposin"/>
    <property type="match status" value="1"/>
</dbReference>
<dbReference type="WormBase" id="SRAE_2000014200">
    <property type="protein sequence ID" value="SRP10020"/>
    <property type="gene ID" value="WBGene00260332"/>
</dbReference>
<dbReference type="SMART" id="SM00741">
    <property type="entry name" value="SapB"/>
    <property type="match status" value="1"/>
</dbReference>
<reference evidence="4 5" key="1">
    <citation type="submission" date="2014-09" db="EMBL/GenBank/DDBJ databases">
        <authorList>
            <person name="Martin A.A."/>
        </authorList>
    </citation>
    <scope>NUCLEOTIDE SEQUENCE</scope>
    <source>
        <strain evidence="5">ED321</strain>
        <strain evidence="4">ED321 Heterogonic</strain>
    </source>
</reference>
<evidence type="ECO:0000313" key="4">
    <source>
        <dbReference type="EMBL" id="CEF65462.1"/>
    </source>
</evidence>
<dbReference type="PROSITE" id="PS51257">
    <property type="entry name" value="PROKAR_LIPOPROTEIN"/>
    <property type="match status" value="1"/>
</dbReference>
<evidence type="ECO:0000259" key="3">
    <source>
        <dbReference type="PROSITE" id="PS50015"/>
    </source>
</evidence>
<dbReference type="EMBL" id="LN609529">
    <property type="protein sequence ID" value="CEF65462.1"/>
    <property type="molecule type" value="Genomic_DNA"/>
</dbReference>
<keyword evidence="2" id="KW-0732">Signal</keyword>
<proteinExistence type="predicted"/>
<evidence type="ECO:0000256" key="2">
    <source>
        <dbReference type="SAM" id="SignalP"/>
    </source>
</evidence>
<evidence type="ECO:0000313" key="6">
    <source>
        <dbReference type="WBParaSite" id="SRAE_2000014200.1"/>
    </source>
</evidence>
<dbReference type="GeneID" id="36377826"/>